<name>A0A6G0SZB6_APHGL</name>
<evidence type="ECO:0008006" key="6">
    <source>
        <dbReference type="Google" id="ProtNLM"/>
    </source>
</evidence>
<accession>A0A6G0SZB6</accession>
<dbReference type="AlphaFoldDB" id="A0A6G0SZB6"/>
<dbReference type="InterPro" id="IPR036397">
    <property type="entry name" value="RNaseH_sf"/>
</dbReference>
<dbReference type="GO" id="GO:0003676">
    <property type="term" value="F:nucleic acid binding"/>
    <property type="evidence" value="ECO:0007669"/>
    <property type="project" value="InterPro"/>
</dbReference>
<evidence type="ECO:0000259" key="3">
    <source>
        <dbReference type="Pfam" id="PF16087"/>
    </source>
</evidence>
<feature type="region of interest" description="Disordered" evidence="1">
    <location>
        <begin position="213"/>
        <end position="236"/>
    </location>
</feature>
<evidence type="ECO:0000256" key="1">
    <source>
        <dbReference type="SAM" id="MobiDB-lite"/>
    </source>
</evidence>
<evidence type="ECO:0000259" key="2">
    <source>
        <dbReference type="Pfam" id="PF13358"/>
    </source>
</evidence>
<feature type="domain" description="Tc1-like transposase DDE" evidence="2">
    <location>
        <begin position="340"/>
        <end position="533"/>
    </location>
</feature>
<comment type="caution">
    <text evidence="4">The sequence shown here is derived from an EMBL/GenBank/DDBJ whole genome shotgun (WGS) entry which is preliminary data.</text>
</comment>
<evidence type="ECO:0000313" key="4">
    <source>
        <dbReference type="EMBL" id="KAE9523740.1"/>
    </source>
</evidence>
<reference evidence="4 5" key="1">
    <citation type="submission" date="2019-08" db="EMBL/GenBank/DDBJ databases">
        <title>The genome of the soybean aphid Biotype 1, its phylome, world population structure and adaptation to the North American continent.</title>
        <authorList>
            <person name="Giordano R."/>
            <person name="Donthu R.K."/>
            <person name="Hernandez A.G."/>
            <person name="Wright C.L."/>
            <person name="Zimin A.V."/>
        </authorList>
    </citation>
    <scope>NUCLEOTIDE SEQUENCE [LARGE SCALE GENOMIC DNA]</scope>
    <source>
        <tissue evidence="4">Whole aphids</tissue>
    </source>
</reference>
<dbReference type="Pfam" id="PF13358">
    <property type="entry name" value="DDE_3"/>
    <property type="match status" value="1"/>
</dbReference>
<sequence>MSPTFSFIEYSEIFETFYACHKNALNASRMYLEKYPNRRQPSKNTFINVEKTLKQTGSFPNGLHKSKNNITSDEPHSVSILAAFSVDPHASTRSISRQTNISHTSVHRILKTHLYHPYKIHYVLGLKPSVPGRRLEFIANIVLLYENNQNIISNILWTDESSFNNNGTVNRHNSHYWNNNNPNWTCENNAQTQKITADACGVSLMTVRRVCVEGSSTNNNPDSPQPGPSFTSPRKTYKRKKYATELDDFDNEIVRRIVHEFYYERGEYPTSKKILNAAQQKFNYNGSLASMKRLLIKLKFSYKKSNDGRKFLMERNDIVALRCKFLRTMCTLRKNNDPRPVVYLDETWVNQNHSRSHKWQNEENTEGFKVPTGKGGRLIVCHAGSKSHGFIEGAKMIFWSKSGNIRDYHSQMNSEVFRSWFIEMLQSLEEACVIVMDNAAYHSMLVDNFPKSNARKSDIQEWLTKKNINFSSLETVAELRERVKLLLPTQKKYELDELTLKMGHEVVRLPPYHCQYNPIEMIWAQVKRQVATKNTTFKIADVEKLMHEAIDSVTKEDWINCVRHTEKIQEEDYKKEIHREVILEPIILTILPGESSTDEDDDDEDEL</sequence>
<dbReference type="OrthoDB" id="6618660at2759"/>
<gene>
    <name evidence="4" type="ORF">AGLY_015881</name>
</gene>
<dbReference type="EMBL" id="VYZN01000077">
    <property type="protein sequence ID" value="KAE9523740.1"/>
    <property type="molecule type" value="Genomic_DNA"/>
</dbReference>
<feature type="domain" description="DUF4817" evidence="3">
    <location>
        <begin position="7"/>
        <end position="58"/>
    </location>
</feature>
<protein>
    <recommendedName>
        <fullName evidence="6">Tc1-like transposase DDE domain-containing protein</fullName>
    </recommendedName>
</protein>
<proteinExistence type="predicted"/>
<dbReference type="InterPro" id="IPR032135">
    <property type="entry name" value="DUF4817"/>
</dbReference>
<dbReference type="Pfam" id="PF16087">
    <property type="entry name" value="DUF4817"/>
    <property type="match status" value="1"/>
</dbReference>
<feature type="compositionally biased region" description="Polar residues" evidence="1">
    <location>
        <begin position="214"/>
        <end position="234"/>
    </location>
</feature>
<dbReference type="InterPro" id="IPR038717">
    <property type="entry name" value="Tc1-like_DDE_dom"/>
</dbReference>
<evidence type="ECO:0000313" key="5">
    <source>
        <dbReference type="Proteomes" id="UP000475862"/>
    </source>
</evidence>
<organism evidence="4 5">
    <name type="scientific">Aphis glycines</name>
    <name type="common">Soybean aphid</name>
    <dbReference type="NCBI Taxonomy" id="307491"/>
    <lineage>
        <taxon>Eukaryota</taxon>
        <taxon>Metazoa</taxon>
        <taxon>Ecdysozoa</taxon>
        <taxon>Arthropoda</taxon>
        <taxon>Hexapoda</taxon>
        <taxon>Insecta</taxon>
        <taxon>Pterygota</taxon>
        <taxon>Neoptera</taxon>
        <taxon>Paraneoptera</taxon>
        <taxon>Hemiptera</taxon>
        <taxon>Sternorrhyncha</taxon>
        <taxon>Aphidomorpha</taxon>
        <taxon>Aphidoidea</taxon>
        <taxon>Aphididae</taxon>
        <taxon>Aphidini</taxon>
        <taxon>Aphis</taxon>
        <taxon>Aphis</taxon>
    </lineage>
</organism>
<dbReference type="PANTHER" id="PTHR33939">
    <property type="entry name" value="PROTEIN CBG22215"/>
    <property type="match status" value="1"/>
</dbReference>
<dbReference type="Proteomes" id="UP000475862">
    <property type="component" value="Unassembled WGS sequence"/>
</dbReference>
<dbReference type="PANTHER" id="PTHR33939:SF1">
    <property type="entry name" value="DUF4371 DOMAIN-CONTAINING PROTEIN"/>
    <property type="match status" value="1"/>
</dbReference>
<dbReference type="Gene3D" id="3.30.420.10">
    <property type="entry name" value="Ribonuclease H-like superfamily/Ribonuclease H"/>
    <property type="match status" value="2"/>
</dbReference>
<keyword evidence="5" id="KW-1185">Reference proteome</keyword>